<dbReference type="Proteomes" id="UP000297938">
    <property type="component" value="Unassembled WGS sequence"/>
</dbReference>
<reference evidence="4 5" key="1">
    <citation type="journal article" date="2018" name="Int. J. Food Microbiol.">
        <title>Growth of Carnobacterium spp. isolated from chilled vacuum-packaged meat under relevant acidic conditions.</title>
        <authorList>
            <person name="Zhang P."/>
            <person name="Badoni M."/>
            <person name="Ganzle M."/>
            <person name="Yang X."/>
        </authorList>
    </citation>
    <scope>NUCLEOTIDE SEQUENCE [LARGE SCALE GENOMIC DNA]</scope>
    <source>
        <strain evidence="4 5">B2</strain>
    </source>
</reference>
<dbReference type="Pfam" id="PF13731">
    <property type="entry name" value="WxL"/>
    <property type="match status" value="1"/>
</dbReference>
<feature type="signal peptide" evidence="2">
    <location>
        <begin position="1"/>
        <end position="25"/>
    </location>
</feature>
<feature type="region of interest" description="Disordered" evidence="1">
    <location>
        <begin position="52"/>
        <end position="75"/>
    </location>
</feature>
<comment type="caution">
    <text evidence="4">The sequence shown here is derived from an EMBL/GenBank/DDBJ whole genome shotgun (WGS) entry which is preliminary data.</text>
</comment>
<evidence type="ECO:0000256" key="2">
    <source>
        <dbReference type="SAM" id="SignalP"/>
    </source>
</evidence>
<organism evidence="4 5">
    <name type="scientific">Carnobacterium divergens</name>
    <name type="common">Lactobacillus divergens</name>
    <dbReference type="NCBI Taxonomy" id="2748"/>
    <lineage>
        <taxon>Bacteria</taxon>
        <taxon>Bacillati</taxon>
        <taxon>Bacillota</taxon>
        <taxon>Bacilli</taxon>
        <taxon>Lactobacillales</taxon>
        <taxon>Carnobacteriaceae</taxon>
        <taxon>Carnobacterium</taxon>
    </lineage>
</organism>
<accession>A0A7Z8D073</accession>
<dbReference type="InterPro" id="IPR027994">
    <property type="entry name" value="WxL_dom"/>
</dbReference>
<dbReference type="RefSeq" id="WP_135025797.1">
    <property type="nucleotide sequence ID" value="NZ_CBCPJW010000004.1"/>
</dbReference>
<evidence type="ECO:0000313" key="5">
    <source>
        <dbReference type="Proteomes" id="UP000297938"/>
    </source>
</evidence>
<proteinExistence type="predicted"/>
<name>A0A7Z8D073_CARDV</name>
<sequence>MKLSKKTISLISFGTFIVLTSPVLAKAETKDNQANTNGRVDFMYGSEDANPLDPINENPEEITPTNPGDKSGTKGNLRIDLAPNLIFKDITVSGYDEISYAKAMEYKVIATNEKRFTPNFLQVTDIRGDKFGWKVSAQAGPLVKYNKDNEGNLTTAIPNSEIKNAAITFKKPTILSKSGINPEIETALTPTAKQTVLPLENSSVGDVMLDSTRTTEEPSKGYGIWVALYGEEKEDYLPAETINEYQNENISLYIPAKAHKSAGAYKADIIWTIEETP</sequence>
<feature type="chain" id="PRO_5038832327" description="WxL domain-containing protein" evidence="2">
    <location>
        <begin position="26"/>
        <end position="277"/>
    </location>
</feature>
<keyword evidence="2" id="KW-0732">Signal</keyword>
<gene>
    <name evidence="4" type="ORF">CKN69_04385</name>
</gene>
<evidence type="ECO:0000256" key="1">
    <source>
        <dbReference type="SAM" id="MobiDB-lite"/>
    </source>
</evidence>
<feature type="domain" description="WxL" evidence="3">
    <location>
        <begin position="30"/>
        <end position="277"/>
    </location>
</feature>
<dbReference type="AlphaFoldDB" id="A0A7Z8D073"/>
<evidence type="ECO:0000259" key="3">
    <source>
        <dbReference type="Pfam" id="PF13731"/>
    </source>
</evidence>
<protein>
    <recommendedName>
        <fullName evidence="3">WxL domain-containing protein</fullName>
    </recommendedName>
</protein>
<evidence type="ECO:0000313" key="4">
    <source>
        <dbReference type="EMBL" id="TFJ28777.1"/>
    </source>
</evidence>
<dbReference type="EMBL" id="NRPP01000007">
    <property type="protein sequence ID" value="TFJ28777.1"/>
    <property type="molecule type" value="Genomic_DNA"/>
</dbReference>